<evidence type="ECO:0000313" key="15">
    <source>
        <dbReference type="Proteomes" id="UP000245119"/>
    </source>
</evidence>
<feature type="domain" description="C2H2-type" evidence="13">
    <location>
        <begin position="413"/>
        <end position="442"/>
    </location>
</feature>
<comment type="subcellular location">
    <subcellularLocation>
        <location evidence="1">Nucleus</location>
    </subcellularLocation>
</comment>
<evidence type="ECO:0000256" key="5">
    <source>
        <dbReference type="ARBA" id="ARBA00022833"/>
    </source>
</evidence>
<dbReference type="AlphaFoldDB" id="A0A2T7PWF1"/>
<keyword evidence="7" id="KW-0238">DNA-binding</keyword>
<dbReference type="STRING" id="400727.A0A2T7PWF1"/>
<dbReference type="SMART" id="SM00355">
    <property type="entry name" value="ZnF_C2H2"/>
    <property type="match status" value="3"/>
</dbReference>
<dbReference type="GO" id="GO:0005634">
    <property type="term" value="C:nucleus"/>
    <property type="evidence" value="ECO:0007669"/>
    <property type="project" value="UniProtKB-SubCell"/>
</dbReference>
<feature type="region of interest" description="Disordered" evidence="12">
    <location>
        <begin position="310"/>
        <end position="341"/>
    </location>
</feature>
<feature type="compositionally biased region" description="Acidic residues" evidence="12">
    <location>
        <begin position="535"/>
        <end position="572"/>
    </location>
</feature>
<evidence type="ECO:0000256" key="8">
    <source>
        <dbReference type="ARBA" id="ARBA00023163"/>
    </source>
</evidence>
<evidence type="ECO:0000256" key="3">
    <source>
        <dbReference type="ARBA" id="ARBA00022737"/>
    </source>
</evidence>
<evidence type="ECO:0000256" key="1">
    <source>
        <dbReference type="ARBA" id="ARBA00004123"/>
    </source>
</evidence>
<name>A0A2T7PWF1_POMCA</name>
<evidence type="ECO:0000256" key="11">
    <source>
        <dbReference type="PROSITE-ProRule" id="PRU00042"/>
    </source>
</evidence>
<dbReference type="SUPFAM" id="SSF57667">
    <property type="entry name" value="beta-beta-alpha zinc fingers"/>
    <property type="match status" value="2"/>
</dbReference>
<evidence type="ECO:0000259" key="13">
    <source>
        <dbReference type="PROSITE" id="PS50157"/>
    </source>
</evidence>
<dbReference type="EMBL" id="PZQS01000001">
    <property type="protein sequence ID" value="PVD37743.1"/>
    <property type="molecule type" value="Genomic_DNA"/>
</dbReference>
<evidence type="ECO:0000256" key="4">
    <source>
        <dbReference type="ARBA" id="ARBA00022771"/>
    </source>
</evidence>
<feature type="compositionally biased region" description="Pro residues" evidence="12">
    <location>
        <begin position="263"/>
        <end position="277"/>
    </location>
</feature>
<keyword evidence="9" id="KW-0539">Nucleus</keyword>
<feature type="compositionally biased region" description="Basic and acidic residues" evidence="12">
    <location>
        <begin position="490"/>
        <end position="499"/>
    </location>
</feature>
<feature type="region of interest" description="Disordered" evidence="12">
    <location>
        <begin position="253"/>
        <end position="296"/>
    </location>
</feature>
<dbReference type="PANTHER" id="PTHR23235:SF170">
    <property type="entry name" value="FI01014P-RELATED"/>
    <property type="match status" value="1"/>
</dbReference>
<keyword evidence="3" id="KW-0677">Repeat</keyword>
<dbReference type="OrthoDB" id="6365676at2759"/>
<comment type="caution">
    <text evidence="14">The sequence shown here is derived from an EMBL/GenBank/DDBJ whole genome shotgun (WGS) entry which is preliminary data.</text>
</comment>
<dbReference type="InterPro" id="IPR036236">
    <property type="entry name" value="Znf_C2H2_sf"/>
</dbReference>
<dbReference type="Pfam" id="PF00096">
    <property type="entry name" value="zf-C2H2"/>
    <property type="match status" value="3"/>
</dbReference>
<dbReference type="InterPro" id="IPR013087">
    <property type="entry name" value="Znf_C2H2_type"/>
</dbReference>
<reference evidence="14 15" key="1">
    <citation type="submission" date="2018-04" db="EMBL/GenBank/DDBJ databases">
        <title>The genome of golden apple snail Pomacea canaliculata provides insight into stress tolerance and invasive adaptation.</title>
        <authorList>
            <person name="Liu C."/>
            <person name="Liu B."/>
            <person name="Ren Y."/>
            <person name="Zhang Y."/>
            <person name="Wang H."/>
            <person name="Li S."/>
            <person name="Jiang F."/>
            <person name="Yin L."/>
            <person name="Zhang G."/>
            <person name="Qian W."/>
            <person name="Fan W."/>
        </authorList>
    </citation>
    <scope>NUCLEOTIDE SEQUENCE [LARGE SCALE GENOMIC DNA]</scope>
    <source>
        <strain evidence="14">SZHN2017</strain>
        <tissue evidence="14">Muscle</tissue>
    </source>
</reference>
<dbReference type="PROSITE" id="PS00028">
    <property type="entry name" value="ZINC_FINGER_C2H2_1"/>
    <property type="match status" value="3"/>
</dbReference>
<accession>A0A2T7PWF1</accession>
<dbReference type="Gene3D" id="3.30.160.60">
    <property type="entry name" value="Classic Zinc Finger"/>
    <property type="match status" value="3"/>
</dbReference>
<organism evidence="14 15">
    <name type="scientific">Pomacea canaliculata</name>
    <name type="common">Golden apple snail</name>
    <dbReference type="NCBI Taxonomy" id="400727"/>
    <lineage>
        <taxon>Eukaryota</taxon>
        <taxon>Metazoa</taxon>
        <taxon>Spiralia</taxon>
        <taxon>Lophotrochozoa</taxon>
        <taxon>Mollusca</taxon>
        <taxon>Gastropoda</taxon>
        <taxon>Caenogastropoda</taxon>
        <taxon>Architaenioglossa</taxon>
        <taxon>Ampullarioidea</taxon>
        <taxon>Ampullariidae</taxon>
        <taxon>Pomacea</taxon>
    </lineage>
</organism>
<gene>
    <name evidence="14" type="ORF">C0Q70_00344</name>
</gene>
<feature type="region of interest" description="Disordered" evidence="12">
    <location>
        <begin position="490"/>
        <end position="572"/>
    </location>
</feature>
<dbReference type="FunFam" id="3.30.160.60:FF:000026">
    <property type="entry name" value="Transcription factor Sp3"/>
    <property type="match status" value="1"/>
</dbReference>
<keyword evidence="5" id="KW-0862">Zinc</keyword>
<sequence>MQPIKLSTKAIRHLPEPAGPTRSISRYPLAREVRCCEVCSGDIKGNGFTAPARCRLTGRCVNHLRCRRSFEVPRGLHRLSDTCQYLGPSQREEALSKRADMLFDVPHRGGTVGDVAVPHWTEFNQICLNFMAGKQRFPVICTSPTRIPALTEARRPLPTFLPVSSGWTARNPHPASLEHPLSEINLNNGACVTPSQHALPVGISAAGAPTIGNPGGHGRSPPTALEYEMYQARLLQQNLLAAGRALLPHSPLSVGVQTQHPAPGLPSPTGPRHPNPISPHVQQSKQLSPPPATEAEVSWWSVHSPVGASLSPDGLQMHPHHHHPHHHHHHHHPSPHLLFPPTSATAVRAHPRLPGHAGHQGTPSAAELRLAQLFPGFKPPPMAPTRRCRRCRCPNCQNASAGGSGSPGKRKQHVCHVSGCGKVYGKTSHLKAHLRWHAGERPFVCNWLFCGKSFTRSDELQRHLRTHTGEKRFACTECGKRFMRSDHLSKHIKTHEGRGKAAVRTKSPGPSHLAEVDDEREGSSGRGFPAAATDFCDDDDEDDDIDVDGDVESDVSDTIDLEGLDENEAEVR</sequence>
<evidence type="ECO:0000313" key="14">
    <source>
        <dbReference type="EMBL" id="PVD37743.1"/>
    </source>
</evidence>
<protein>
    <recommendedName>
        <fullName evidence="13">C2H2-type domain-containing protein</fullName>
    </recommendedName>
</protein>
<dbReference type="PANTHER" id="PTHR23235">
    <property type="entry name" value="KRUEPPEL-LIKE TRANSCRIPTION FACTOR"/>
    <property type="match status" value="1"/>
</dbReference>
<keyword evidence="2" id="KW-0479">Metal-binding</keyword>
<feature type="compositionally biased region" description="Basic residues" evidence="12">
    <location>
        <begin position="318"/>
        <end position="334"/>
    </location>
</feature>
<dbReference type="PROSITE" id="PS50157">
    <property type="entry name" value="ZINC_FINGER_C2H2_2"/>
    <property type="match status" value="3"/>
</dbReference>
<evidence type="ECO:0000256" key="7">
    <source>
        <dbReference type="ARBA" id="ARBA00023125"/>
    </source>
</evidence>
<keyword evidence="15" id="KW-1185">Reference proteome</keyword>
<evidence type="ECO:0000256" key="9">
    <source>
        <dbReference type="ARBA" id="ARBA00023242"/>
    </source>
</evidence>
<feature type="domain" description="C2H2-type" evidence="13">
    <location>
        <begin position="473"/>
        <end position="500"/>
    </location>
</feature>
<evidence type="ECO:0000256" key="12">
    <source>
        <dbReference type="SAM" id="MobiDB-lite"/>
    </source>
</evidence>
<dbReference type="Proteomes" id="UP000245119">
    <property type="component" value="Linkage Group LG1"/>
</dbReference>
<dbReference type="GO" id="GO:0008270">
    <property type="term" value="F:zinc ion binding"/>
    <property type="evidence" value="ECO:0007669"/>
    <property type="project" value="UniProtKB-KW"/>
</dbReference>
<proteinExistence type="inferred from homology"/>
<evidence type="ECO:0000256" key="10">
    <source>
        <dbReference type="ARBA" id="ARBA00038409"/>
    </source>
</evidence>
<comment type="similarity">
    <text evidence="10">Belongs to the Sp1 C2H2-type zinc-finger protein family.</text>
</comment>
<evidence type="ECO:0000256" key="2">
    <source>
        <dbReference type="ARBA" id="ARBA00022723"/>
    </source>
</evidence>
<dbReference type="FunFam" id="3.30.160.60:FF:000014">
    <property type="entry name" value="Transcription factor Sp3"/>
    <property type="match status" value="1"/>
</dbReference>
<dbReference type="GO" id="GO:0000978">
    <property type="term" value="F:RNA polymerase II cis-regulatory region sequence-specific DNA binding"/>
    <property type="evidence" value="ECO:0007669"/>
    <property type="project" value="TreeGrafter"/>
</dbReference>
<keyword evidence="4 11" id="KW-0863">Zinc-finger</keyword>
<dbReference type="GO" id="GO:0000981">
    <property type="term" value="F:DNA-binding transcription factor activity, RNA polymerase II-specific"/>
    <property type="evidence" value="ECO:0007669"/>
    <property type="project" value="TreeGrafter"/>
</dbReference>
<feature type="domain" description="C2H2-type" evidence="13">
    <location>
        <begin position="443"/>
        <end position="472"/>
    </location>
</feature>
<evidence type="ECO:0000256" key="6">
    <source>
        <dbReference type="ARBA" id="ARBA00023015"/>
    </source>
</evidence>
<keyword evidence="8" id="KW-0804">Transcription</keyword>
<keyword evidence="6" id="KW-0805">Transcription regulation</keyword>